<sequence length="279" mass="32071">TLEYKAADALGKSDGKKKEMTKDVSAMANSADGTVFYGIAEYQDPSKEHLPERIDPVDQTAFSKEWLEQVINSIRPRVDGIVITPVPIGTDPTDVVYVVEIPQSTTAHQAVDWRYYKRYNFLSIPMEDYEIRDVMGRQQHPKIELDFEIEVTTQQCTSGIVEREVTTQTEYELKVTARNPGQVYAQYVNAFIRIPYEIAYRDKFHPREPVEENGTLYCEYYLDNTVRDVVDVEFLLSPIEKYGPARFQPILPGLSRGWRTRLSDGFPQKKIDGLSIKWA</sequence>
<reference evidence="2" key="1">
    <citation type="journal article" date="2014" name="Front. Microbiol.">
        <title>High frequency of phylogenetically diverse reductive dehalogenase-homologous genes in deep subseafloor sedimentary metagenomes.</title>
        <authorList>
            <person name="Kawai M."/>
            <person name="Futagami T."/>
            <person name="Toyoda A."/>
            <person name="Takaki Y."/>
            <person name="Nishi S."/>
            <person name="Hori S."/>
            <person name="Arai W."/>
            <person name="Tsubouchi T."/>
            <person name="Morono Y."/>
            <person name="Uchiyama I."/>
            <person name="Ito T."/>
            <person name="Fujiyama A."/>
            <person name="Inagaki F."/>
            <person name="Takami H."/>
        </authorList>
    </citation>
    <scope>NUCLEOTIDE SEQUENCE</scope>
    <source>
        <strain evidence="2">Expedition CK06-06</strain>
    </source>
</reference>
<evidence type="ECO:0000259" key="1">
    <source>
        <dbReference type="Pfam" id="PF04326"/>
    </source>
</evidence>
<organism evidence="2">
    <name type="scientific">marine sediment metagenome</name>
    <dbReference type="NCBI Taxonomy" id="412755"/>
    <lineage>
        <taxon>unclassified sequences</taxon>
        <taxon>metagenomes</taxon>
        <taxon>ecological metagenomes</taxon>
    </lineage>
</organism>
<feature type="domain" description="Schlafen AlbA-2" evidence="1">
    <location>
        <begin position="1"/>
        <end position="124"/>
    </location>
</feature>
<feature type="non-terminal residue" evidence="2">
    <location>
        <position position="279"/>
    </location>
</feature>
<evidence type="ECO:0000313" key="2">
    <source>
        <dbReference type="EMBL" id="GAI90148.1"/>
    </source>
</evidence>
<dbReference type="InterPro" id="IPR038461">
    <property type="entry name" value="Schlafen_AlbA_2_dom_sf"/>
</dbReference>
<comment type="caution">
    <text evidence="2">The sequence shown here is derived from an EMBL/GenBank/DDBJ whole genome shotgun (WGS) entry which is preliminary data.</text>
</comment>
<proteinExistence type="predicted"/>
<protein>
    <recommendedName>
        <fullName evidence="1">Schlafen AlbA-2 domain-containing protein</fullName>
    </recommendedName>
</protein>
<name>X1SB00_9ZZZZ</name>
<gene>
    <name evidence="2" type="ORF">S12H4_30468</name>
</gene>
<dbReference type="EMBL" id="BARW01017673">
    <property type="protein sequence ID" value="GAI90148.1"/>
    <property type="molecule type" value="Genomic_DNA"/>
</dbReference>
<dbReference type="InterPro" id="IPR007421">
    <property type="entry name" value="Schlafen_AlbA_2_dom"/>
</dbReference>
<feature type="non-terminal residue" evidence="2">
    <location>
        <position position="1"/>
    </location>
</feature>
<dbReference type="Gene3D" id="3.30.950.30">
    <property type="entry name" value="Schlafen, AAA domain"/>
    <property type="match status" value="1"/>
</dbReference>
<dbReference type="Pfam" id="PF04326">
    <property type="entry name" value="SLFN_AlbA_2"/>
    <property type="match status" value="1"/>
</dbReference>
<accession>X1SB00</accession>
<dbReference type="AlphaFoldDB" id="X1SB00"/>